<name>G7DYH9_MIXOS</name>
<sequence length="176" mass="18927">MRASITTAALVFVRCIASAQTQTFNKRVGLEPTLDCILTAKVVTADPAMPKSAVYPLVLHRDQAQQLYTSMDLTGFKLNDPQPYNAVDQQIMGDAVTTIFTANATALTGPPKLSYFFLQIALYYTQGKSDLQYEVEQAAAYGLLGNAGYVPTQPTGGAYPYSMTCNGASVPIHADS</sequence>
<protein>
    <submittedName>
        <fullName evidence="2">Uncharacterized protein</fullName>
    </submittedName>
</protein>
<dbReference type="HOGENOM" id="CLU_1525541_0_0_1"/>
<reference evidence="2 3" key="2">
    <citation type="journal article" date="2012" name="Open Biol.">
        <title>Characteristics of nucleosomes and linker DNA regions on the genome of the basidiomycete Mixia osmundae revealed by mono- and dinucleosome mapping.</title>
        <authorList>
            <person name="Nishida H."/>
            <person name="Kondo S."/>
            <person name="Matsumoto T."/>
            <person name="Suzuki Y."/>
            <person name="Yoshikawa H."/>
            <person name="Taylor T.D."/>
            <person name="Sugiyama J."/>
        </authorList>
    </citation>
    <scope>NUCLEOTIDE SEQUENCE [LARGE SCALE GENOMIC DNA]</scope>
    <source>
        <strain evidence="3">CBS 9802 / IAM 14324 / JCM 22182 / KY 12970</strain>
    </source>
</reference>
<evidence type="ECO:0000313" key="2">
    <source>
        <dbReference type="EMBL" id="GAA95639.1"/>
    </source>
</evidence>
<comment type="caution">
    <text evidence="2">The sequence shown here is derived from an EMBL/GenBank/DDBJ whole genome shotgun (WGS) entry which is preliminary data.</text>
</comment>
<reference evidence="2 3" key="1">
    <citation type="journal article" date="2011" name="J. Gen. Appl. Microbiol.">
        <title>Draft genome sequencing of the enigmatic basidiomycete Mixia osmundae.</title>
        <authorList>
            <person name="Nishida H."/>
            <person name="Nagatsuka Y."/>
            <person name="Sugiyama J."/>
        </authorList>
    </citation>
    <scope>NUCLEOTIDE SEQUENCE [LARGE SCALE GENOMIC DNA]</scope>
    <source>
        <strain evidence="3">CBS 9802 / IAM 14324 / JCM 22182 / KY 12970</strain>
    </source>
</reference>
<evidence type="ECO:0000313" key="3">
    <source>
        <dbReference type="Proteomes" id="UP000009131"/>
    </source>
</evidence>
<dbReference type="AlphaFoldDB" id="G7DYH9"/>
<accession>G7DYH9</accession>
<organism evidence="2 3">
    <name type="scientific">Mixia osmundae (strain CBS 9802 / IAM 14324 / JCM 22182 / KY 12970)</name>
    <dbReference type="NCBI Taxonomy" id="764103"/>
    <lineage>
        <taxon>Eukaryota</taxon>
        <taxon>Fungi</taxon>
        <taxon>Dikarya</taxon>
        <taxon>Basidiomycota</taxon>
        <taxon>Pucciniomycotina</taxon>
        <taxon>Mixiomycetes</taxon>
        <taxon>Mixiales</taxon>
        <taxon>Mixiaceae</taxon>
        <taxon>Mixia</taxon>
    </lineage>
</organism>
<evidence type="ECO:0000256" key="1">
    <source>
        <dbReference type="SAM" id="SignalP"/>
    </source>
</evidence>
<feature type="chain" id="PRO_5003492503" evidence="1">
    <location>
        <begin position="22"/>
        <end position="176"/>
    </location>
</feature>
<dbReference type="EMBL" id="BABT02000062">
    <property type="protein sequence ID" value="GAA95639.1"/>
    <property type="molecule type" value="Genomic_DNA"/>
</dbReference>
<dbReference type="InParanoid" id="G7DYH9"/>
<dbReference type="Proteomes" id="UP000009131">
    <property type="component" value="Unassembled WGS sequence"/>
</dbReference>
<gene>
    <name evidence="2" type="primary">Mo02295</name>
    <name evidence="2" type="ORF">E5Q_02295</name>
</gene>
<keyword evidence="1" id="KW-0732">Signal</keyword>
<feature type="signal peptide" evidence="1">
    <location>
        <begin position="1"/>
        <end position="21"/>
    </location>
</feature>
<keyword evidence="3" id="KW-1185">Reference proteome</keyword>
<proteinExistence type="predicted"/>